<accession>A0A5E4LQB1</accession>
<dbReference type="GO" id="GO:0005506">
    <property type="term" value="F:iron ion binding"/>
    <property type="evidence" value="ECO:0007669"/>
    <property type="project" value="InterPro"/>
</dbReference>
<dbReference type="SUPFAM" id="SSF82649">
    <property type="entry name" value="SufE/NifU"/>
    <property type="match status" value="1"/>
</dbReference>
<reference evidence="2 3" key="1">
    <citation type="submission" date="2019-08" db="EMBL/GenBank/DDBJ databases">
        <authorList>
            <person name="Vazquez-Campos X."/>
        </authorList>
    </citation>
    <scope>NUCLEOTIDE SEQUENCE [LARGE SCALE GENOMIC DNA]</scope>
    <source>
        <strain evidence="2">LFW-283_2</strain>
    </source>
</reference>
<dbReference type="Pfam" id="PF01592">
    <property type="entry name" value="NifU_N"/>
    <property type="match status" value="1"/>
</dbReference>
<dbReference type="InterPro" id="IPR002871">
    <property type="entry name" value="NIF_FeS_clus_asmbl_NifU_N"/>
</dbReference>
<protein>
    <submittedName>
        <fullName evidence="2">Iron-sulfur cluster assembly scaffold protein IscU 2</fullName>
    </submittedName>
</protein>
<dbReference type="NCBIfam" id="TIGR01994">
    <property type="entry name" value="SUF_scaf_2"/>
    <property type="match status" value="1"/>
</dbReference>
<evidence type="ECO:0000259" key="1">
    <source>
        <dbReference type="Pfam" id="PF01592"/>
    </source>
</evidence>
<dbReference type="CDD" id="cd06664">
    <property type="entry name" value="IscU_like"/>
    <property type="match status" value="1"/>
</dbReference>
<evidence type="ECO:0000313" key="2">
    <source>
        <dbReference type="EMBL" id="VVC03077.1"/>
    </source>
</evidence>
<proteinExistence type="predicted"/>
<sequence length="121" mass="13584">MDDIYQEFIIELYKNPMNFGRMAKPDYHAEVHNSTCGDRIELSLKMKSGIIVDVKFAGSGCAISQASSSLFTEYLKGKTLDQLKKIDKQEVLALLKIDLSKNPSRMKCALLPLDALKKSIK</sequence>
<gene>
    <name evidence="2" type="primary">iscU2</name>
    <name evidence="2" type="ORF">LFW2832_00176</name>
</gene>
<dbReference type="AlphaFoldDB" id="A0A5E4LQB1"/>
<dbReference type="GO" id="GO:0016226">
    <property type="term" value="P:iron-sulfur cluster assembly"/>
    <property type="evidence" value="ECO:0007669"/>
    <property type="project" value="InterPro"/>
</dbReference>
<dbReference type="GO" id="GO:0051536">
    <property type="term" value="F:iron-sulfur cluster binding"/>
    <property type="evidence" value="ECO:0007669"/>
    <property type="project" value="InterPro"/>
</dbReference>
<dbReference type="PANTHER" id="PTHR10093">
    <property type="entry name" value="IRON-SULFUR CLUSTER ASSEMBLY ENZYME NIFU HOMOLOG"/>
    <property type="match status" value="1"/>
</dbReference>
<organism evidence="2 3">
    <name type="scientific">Candidatus Bilamarchaeum dharawalense</name>
    <dbReference type="NCBI Taxonomy" id="2885759"/>
    <lineage>
        <taxon>Archaea</taxon>
        <taxon>Candidatus Micrarchaeota</taxon>
        <taxon>Candidatus Micrarchaeia</taxon>
        <taxon>Candidatus Anstonellales</taxon>
        <taxon>Candidatus Bilamarchaeaceae</taxon>
        <taxon>Candidatus Bilamarchaeum</taxon>
    </lineage>
</organism>
<dbReference type="Gene3D" id="3.90.1010.10">
    <property type="match status" value="1"/>
</dbReference>
<comment type="caution">
    <text evidence="2">The sequence shown here is derived from an EMBL/GenBank/DDBJ whole genome shotgun (WGS) entry which is preliminary data.</text>
</comment>
<dbReference type="Proteomes" id="UP000789941">
    <property type="component" value="Unassembled WGS sequence"/>
</dbReference>
<feature type="domain" description="NIF system FeS cluster assembly NifU N-terminal" evidence="1">
    <location>
        <begin position="5"/>
        <end position="121"/>
    </location>
</feature>
<dbReference type="EMBL" id="CABMJJ010000005">
    <property type="protein sequence ID" value="VVC03077.1"/>
    <property type="molecule type" value="Genomic_DNA"/>
</dbReference>
<evidence type="ECO:0000313" key="3">
    <source>
        <dbReference type="Proteomes" id="UP000789941"/>
    </source>
</evidence>
<name>A0A5E4LQB1_9ARCH</name>